<organism evidence="1 2">
    <name type="scientific">Virgisporangium aliadipatigenens</name>
    <dbReference type="NCBI Taxonomy" id="741659"/>
    <lineage>
        <taxon>Bacteria</taxon>
        <taxon>Bacillati</taxon>
        <taxon>Actinomycetota</taxon>
        <taxon>Actinomycetes</taxon>
        <taxon>Micromonosporales</taxon>
        <taxon>Micromonosporaceae</taxon>
        <taxon>Virgisporangium</taxon>
    </lineage>
</organism>
<comment type="caution">
    <text evidence="1">The sequence shown here is derived from an EMBL/GenBank/DDBJ whole genome shotgun (WGS) entry which is preliminary data.</text>
</comment>
<sequence length="76" mass="8731">METREHWWNGNWGTGGRRDVWLRYNGAGGLWEVEARRAGRSTLGEFATEDEARDVLTKLVAGTGWRRLDDLSRPEV</sequence>
<accession>A0A8J3YUE4</accession>
<dbReference type="Proteomes" id="UP000619260">
    <property type="component" value="Unassembled WGS sequence"/>
</dbReference>
<dbReference type="AlphaFoldDB" id="A0A8J3YUE4"/>
<dbReference type="RefSeq" id="WP_203903486.1">
    <property type="nucleotide sequence ID" value="NZ_BOPF01000032.1"/>
</dbReference>
<dbReference type="EMBL" id="BOPF01000032">
    <property type="protein sequence ID" value="GIJ50040.1"/>
    <property type="molecule type" value="Genomic_DNA"/>
</dbReference>
<protein>
    <submittedName>
        <fullName evidence="1">Uncharacterized protein</fullName>
    </submittedName>
</protein>
<reference evidence="1" key="1">
    <citation type="submission" date="2021-01" db="EMBL/GenBank/DDBJ databases">
        <title>Whole genome shotgun sequence of Virgisporangium aliadipatigenens NBRC 105644.</title>
        <authorList>
            <person name="Komaki H."/>
            <person name="Tamura T."/>
        </authorList>
    </citation>
    <scope>NUCLEOTIDE SEQUENCE</scope>
    <source>
        <strain evidence="1">NBRC 105644</strain>
    </source>
</reference>
<evidence type="ECO:0000313" key="2">
    <source>
        <dbReference type="Proteomes" id="UP000619260"/>
    </source>
</evidence>
<gene>
    <name evidence="1" type="ORF">Val02_69260</name>
</gene>
<name>A0A8J3YUE4_9ACTN</name>
<proteinExistence type="predicted"/>
<evidence type="ECO:0000313" key="1">
    <source>
        <dbReference type="EMBL" id="GIJ50040.1"/>
    </source>
</evidence>
<keyword evidence="2" id="KW-1185">Reference proteome</keyword>